<gene>
    <name evidence="2" type="ORF">Mal33_24540</name>
</gene>
<name>A0A518ITP6_9BACT</name>
<dbReference type="AlphaFoldDB" id="A0A518ITP6"/>
<protein>
    <submittedName>
        <fullName evidence="2">Uncharacterized protein</fullName>
    </submittedName>
</protein>
<evidence type="ECO:0000256" key="1">
    <source>
        <dbReference type="SAM" id="MobiDB-lite"/>
    </source>
</evidence>
<dbReference type="EMBL" id="CP036318">
    <property type="protein sequence ID" value="QDV56464.1"/>
    <property type="molecule type" value="Genomic_DNA"/>
</dbReference>
<reference evidence="2 3" key="1">
    <citation type="submission" date="2019-02" db="EMBL/GenBank/DDBJ databases">
        <title>Deep-cultivation of Planctomycetes and their phenomic and genomic characterization uncovers novel biology.</title>
        <authorList>
            <person name="Wiegand S."/>
            <person name="Jogler M."/>
            <person name="Boedeker C."/>
            <person name="Pinto D."/>
            <person name="Vollmers J."/>
            <person name="Rivas-Marin E."/>
            <person name="Kohn T."/>
            <person name="Peeters S.H."/>
            <person name="Heuer A."/>
            <person name="Rast P."/>
            <person name="Oberbeckmann S."/>
            <person name="Bunk B."/>
            <person name="Jeske O."/>
            <person name="Meyerdierks A."/>
            <person name="Storesund J.E."/>
            <person name="Kallscheuer N."/>
            <person name="Luecker S."/>
            <person name="Lage O.M."/>
            <person name="Pohl T."/>
            <person name="Merkel B.J."/>
            <person name="Hornburger P."/>
            <person name="Mueller R.-W."/>
            <person name="Bruemmer F."/>
            <person name="Labrenz M."/>
            <person name="Spormann A.M."/>
            <person name="Op den Camp H."/>
            <person name="Overmann J."/>
            <person name="Amann R."/>
            <person name="Jetten M.S.M."/>
            <person name="Mascher T."/>
            <person name="Medema M.H."/>
            <person name="Devos D.P."/>
            <person name="Kaster A.-K."/>
            <person name="Ovreas L."/>
            <person name="Rohde M."/>
            <person name="Galperin M.Y."/>
            <person name="Jogler C."/>
        </authorList>
    </citation>
    <scope>NUCLEOTIDE SEQUENCE [LARGE SCALE GENOMIC DNA]</scope>
    <source>
        <strain evidence="2 3">Mal33</strain>
    </source>
</reference>
<dbReference type="Proteomes" id="UP000316770">
    <property type="component" value="Chromosome"/>
</dbReference>
<organism evidence="2 3">
    <name type="scientific">Rosistilla oblonga</name>
    <dbReference type="NCBI Taxonomy" id="2527990"/>
    <lineage>
        <taxon>Bacteria</taxon>
        <taxon>Pseudomonadati</taxon>
        <taxon>Planctomycetota</taxon>
        <taxon>Planctomycetia</taxon>
        <taxon>Pirellulales</taxon>
        <taxon>Pirellulaceae</taxon>
        <taxon>Rosistilla</taxon>
    </lineage>
</organism>
<evidence type="ECO:0000313" key="2">
    <source>
        <dbReference type="EMBL" id="QDV56464.1"/>
    </source>
</evidence>
<keyword evidence="3" id="KW-1185">Reference proteome</keyword>
<proteinExistence type="predicted"/>
<evidence type="ECO:0000313" key="3">
    <source>
        <dbReference type="Proteomes" id="UP000316770"/>
    </source>
</evidence>
<feature type="region of interest" description="Disordered" evidence="1">
    <location>
        <begin position="1"/>
        <end position="29"/>
    </location>
</feature>
<sequence>MFQRKESYPVDSWPGNFPADPVREGRRENRPKAMKKLVLVGGGTISVTRSCKRGGQPARITTANDAVLTEQPVRISLQILFSAGPTGEKHSYRTKPMHELLVSMEYDLSRVLAPIMAVCDSWWWHLDDSVPAFPDDTVSENYSDFVTHTSISRIGHPGWCSRFIDFMGTQLDAYVGISSMEFPHSAISAIDEIDCDLFHMSPQELCDVLPNEVQLVCRCYSMSYYRLAFRSADHSNLVAASVPLLGPE</sequence>
<accession>A0A518ITP6</accession>